<proteinExistence type="predicted"/>
<organism evidence="1">
    <name type="scientific">bioreactor metagenome</name>
    <dbReference type="NCBI Taxonomy" id="1076179"/>
    <lineage>
        <taxon>unclassified sequences</taxon>
        <taxon>metagenomes</taxon>
        <taxon>ecological metagenomes</taxon>
    </lineage>
</organism>
<name>A0A645G4Q3_9ZZZZ</name>
<accession>A0A645G4Q3</accession>
<dbReference type="AlphaFoldDB" id="A0A645G4Q3"/>
<dbReference type="EMBL" id="VSSQ01069014">
    <property type="protein sequence ID" value="MPN21116.1"/>
    <property type="molecule type" value="Genomic_DNA"/>
</dbReference>
<gene>
    <name evidence="1" type="ORF">SDC9_168495</name>
</gene>
<reference evidence="1" key="1">
    <citation type="submission" date="2019-08" db="EMBL/GenBank/DDBJ databases">
        <authorList>
            <person name="Kucharzyk K."/>
            <person name="Murdoch R.W."/>
            <person name="Higgins S."/>
            <person name="Loffler F."/>
        </authorList>
    </citation>
    <scope>NUCLEOTIDE SEQUENCE</scope>
</reference>
<comment type="caution">
    <text evidence="1">The sequence shown here is derived from an EMBL/GenBank/DDBJ whole genome shotgun (WGS) entry which is preliminary data.</text>
</comment>
<sequence>MNNSTDLYAANTPLCIVFTTFTVNILCSACAFSNSFLSATISNFNLDSFSVQSFSDTLVITADISSPTLYTSETS</sequence>
<evidence type="ECO:0000313" key="1">
    <source>
        <dbReference type="EMBL" id="MPN21116.1"/>
    </source>
</evidence>
<protein>
    <submittedName>
        <fullName evidence="1">Uncharacterized protein</fullName>
    </submittedName>
</protein>